<evidence type="ECO:0008006" key="3">
    <source>
        <dbReference type="Google" id="ProtNLM"/>
    </source>
</evidence>
<dbReference type="RefSeq" id="WP_177204706.1">
    <property type="nucleotide sequence ID" value="NZ_FOXS01000003.1"/>
</dbReference>
<accession>A0A1I5YWS7</accession>
<name>A0A1I5YWS7_HYMAR</name>
<organism evidence="1 2">
    <name type="scientific">Hymenobacter arizonensis</name>
    <name type="common">Siccationidurans arizonensis</name>
    <dbReference type="NCBI Taxonomy" id="1227077"/>
    <lineage>
        <taxon>Bacteria</taxon>
        <taxon>Pseudomonadati</taxon>
        <taxon>Bacteroidota</taxon>
        <taxon>Cytophagia</taxon>
        <taxon>Cytophagales</taxon>
        <taxon>Hymenobacteraceae</taxon>
        <taxon>Hymenobacter</taxon>
    </lineage>
</organism>
<dbReference type="AlphaFoldDB" id="A0A1I5YWS7"/>
<gene>
    <name evidence="1" type="ORF">SAMN04515668_2507</name>
</gene>
<evidence type="ECO:0000313" key="1">
    <source>
        <dbReference type="EMBL" id="SFQ48679.1"/>
    </source>
</evidence>
<keyword evidence="2" id="KW-1185">Reference proteome</keyword>
<evidence type="ECO:0000313" key="2">
    <source>
        <dbReference type="Proteomes" id="UP000199029"/>
    </source>
</evidence>
<proteinExistence type="predicted"/>
<protein>
    <recommendedName>
        <fullName evidence="3">SH3 domain-containing protein</fullName>
    </recommendedName>
</protein>
<dbReference type="EMBL" id="FOXS01000003">
    <property type="protein sequence ID" value="SFQ48679.1"/>
    <property type="molecule type" value="Genomic_DNA"/>
</dbReference>
<dbReference type="Proteomes" id="UP000199029">
    <property type="component" value="Unassembled WGS sequence"/>
</dbReference>
<dbReference type="STRING" id="1227077.SAMN04515668_2507"/>
<sequence length="52" mass="6132">MDTPSTTYRRLDSGDRVFVLSRLLDENHRYYLVYAGGYYGYVDSNSLKRFSL</sequence>
<reference evidence="2" key="1">
    <citation type="submission" date="2016-10" db="EMBL/GenBank/DDBJ databases">
        <authorList>
            <person name="Varghese N."/>
            <person name="Submissions S."/>
        </authorList>
    </citation>
    <scope>NUCLEOTIDE SEQUENCE [LARGE SCALE GENOMIC DNA]</scope>
    <source>
        <strain evidence="2">OR362-8,ATCC BAA-1266,JCM 13504</strain>
    </source>
</reference>